<dbReference type="PANTHER" id="PTHR33129">
    <property type="entry name" value="PROTEIN KINASE DOMAIN-CONTAINING PROTEIN-RELATED"/>
    <property type="match status" value="1"/>
</dbReference>
<proteinExistence type="predicted"/>
<evidence type="ECO:0000313" key="1">
    <source>
        <dbReference type="EnsemblProtists" id="HpaP809518"/>
    </source>
</evidence>
<dbReference type="AlphaFoldDB" id="M4BST3"/>
<organism evidence="1 2">
    <name type="scientific">Hyaloperonospora arabidopsidis (strain Emoy2)</name>
    <name type="common">Downy mildew agent</name>
    <name type="synonym">Peronospora arabidopsidis</name>
    <dbReference type="NCBI Taxonomy" id="559515"/>
    <lineage>
        <taxon>Eukaryota</taxon>
        <taxon>Sar</taxon>
        <taxon>Stramenopiles</taxon>
        <taxon>Oomycota</taxon>
        <taxon>Peronosporomycetes</taxon>
        <taxon>Peronosporales</taxon>
        <taxon>Peronosporaceae</taxon>
        <taxon>Hyaloperonospora</taxon>
    </lineage>
</organism>
<evidence type="ECO:0000313" key="2">
    <source>
        <dbReference type="Proteomes" id="UP000011713"/>
    </source>
</evidence>
<protein>
    <submittedName>
        <fullName evidence="1">Uncharacterized protein</fullName>
    </submittedName>
</protein>
<reference evidence="2" key="1">
    <citation type="journal article" date="2010" name="Science">
        <title>Signatures of adaptation to obligate biotrophy in the Hyaloperonospora arabidopsidis genome.</title>
        <authorList>
            <person name="Baxter L."/>
            <person name="Tripathy S."/>
            <person name="Ishaque N."/>
            <person name="Boot N."/>
            <person name="Cabral A."/>
            <person name="Kemen E."/>
            <person name="Thines M."/>
            <person name="Ah-Fong A."/>
            <person name="Anderson R."/>
            <person name="Badejoko W."/>
            <person name="Bittner-Eddy P."/>
            <person name="Boore J.L."/>
            <person name="Chibucos M.C."/>
            <person name="Coates M."/>
            <person name="Dehal P."/>
            <person name="Delehaunty K."/>
            <person name="Dong S."/>
            <person name="Downton P."/>
            <person name="Dumas B."/>
            <person name="Fabro G."/>
            <person name="Fronick C."/>
            <person name="Fuerstenberg S.I."/>
            <person name="Fulton L."/>
            <person name="Gaulin E."/>
            <person name="Govers F."/>
            <person name="Hughes L."/>
            <person name="Humphray S."/>
            <person name="Jiang R.H."/>
            <person name="Judelson H."/>
            <person name="Kamoun S."/>
            <person name="Kyung K."/>
            <person name="Meijer H."/>
            <person name="Minx P."/>
            <person name="Morris P."/>
            <person name="Nelson J."/>
            <person name="Phuntumart V."/>
            <person name="Qutob D."/>
            <person name="Rehmany A."/>
            <person name="Rougon-Cardoso A."/>
            <person name="Ryden P."/>
            <person name="Torto-Alalibo T."/>
            <person name="Studholme D."/>
            <person name="Wang Y."/>
            <person name="Win J."/>
            <person name="Wood J."/>
            <person name="Clifton S.W."/>
            <person name="Rogers J."/>
            <person name="Van den Ackerveken G."/>
            <person name="Jones J.D."/>
            <person name="McDowell J.M."/>
            <person name="Beynon J."/>
            <person name="Tyler B.M."/>
        </authorList>
    </citation>
    <scope>NUCLEOTIDE SEQUENCE [LARGE SCALE GENOMIC DNA]</scope>
    <source>
        <strain evidence="2">Emoy2</strain>
    </source>
</reference>
<dbReference type="EMBL" id="JH597790">
    <property type="status" value="NOT_ANNOTATED_CDS"/>
    <property type="molecule type" value="Genomic_DNA"/>
</dbReference>
<dbReference type="PANTHER" id="PTHR33129:SF1">
    <property type="entry name" value="ATP-BINDING PROTEIN"/>
    <property type="match status" value="1"/>
</dbReference>
<sequence length="247" mass="28507">MYYAMLRIRINRNRSTRRLLRAKLVAFLDASRGIGLYAVMRGRVFVRYVHSVLPQGGNFRVRRLTVGPKHITAGVDEGERKVKRAVIDEDIETVHLPKLKNVVFEEVTSVDLSTYLRPKASNFESVDAMATPNILFQVTCARAHPCKRKGLCRVLDLLGKPAEPRLYFVVPPDIFDDFRYQNYQRNEREKKKDDENIVEKLDQFVMEVSYAHEIPLIKEAKGEDPMKKKAKKVQDNVTREKCGLVSE</sequence>
<accession>M4BST3</accession>
<name>M4BST3_HYAAE</name>
<dbReference type="HOGENOM" id="CLU_1126319_0_0_1"/>
<dbReference type="InterPro" id="IPR052980">
    <property type="entry name" value="Crinkler_effector"/>
</dbReference>
<dbReference type="Proteomes" id="UP000011713">
    <property type="component" value="Unassembled WGS sequence"/>
</dbReference>
<dbReference type="InParanoid" id="M4BST3"/>
<reference evidence="1" key="2">
    <citation type="submission" date="2015-06" db="UniProtKB">
        <authorList>
            <consortium name="EnsemblProtists"/>
        </authorList>
    </citation>
    <scope>IDENTIFICATION</scope>
    <source>
        <strain evidence="1">Emoy2</strain>
    </source>
</reference>
<keyword evidence="2" id="KW-1185">Reference proteome</keyword>
<dbReference type="VEuPathDB" id="FungiDB:HpaG809518"/>
<dbReference type="STRING" id="559515.M4BST3"/>
<dbReference type="EnsemblProtists" id="HpaT809518">
    <property type="protein sequence ID" value="HpaP809518"/>
    <property type="gene ID" value="HpaG809518"/>
</dbReference>